<keyword evidence="3" id="KW-0675">Receptor</keyword>
<gene>
    <name evidence="3" type="ORF">BES34_008740</name>
</gene>
<keyword evidence="4" id="KW-1185">Reference proteome</keyword>
<dbReference type="Gene3D" id="3.30.2420.10">
    <property type="entry name" value="TonB"/>
    <property type="match status" value="1"/>
</dbReference>
<feature type="domain" description="TonB C-terminal" evidence="2">
    <location>
        <begin position="95"/>
        <end position="165"/>
    </location>
</feature>
<comment type="caution">
    <text evidence="3">The sequence shown here is derived from an EMBL/GenBank/DDBJ whole genome shotgun (WGS) entry which is preliminary data.</text>
</comment>
<dbReference type="InterPro" id="IPR037682">
    <property type="entry name" value="TonB_C"/>
</dbReference>
<accession>A0ABX4YJA9</accession>
<evidence type="ECO:0000256" key="1">
    <source>
        <dbReference type="SAM" id="Phobius"/>
    </source>
</evidence>
<dbReference type="EMBL" id="MCRM02000007">
    <property type="protein sequence ID" value="PNV75335.1"/>
    <property type="molecule type" value="Genomic_DNA"/>
</dbReference>
<keyword evidence="1" id="KW-1133">Transmembrane helix</keyword>
<dbReference type="Proteomes" id="UP000094669">
    <property type="component" value="Unassembled WGS sequence"/>
</dbReference>
<sequence>MPIRTLDFSLEEKIMNFRSSIFLSTIVHLLSAGGVLFFSHASLGDLDSVKLHLSRGSIPNLRFSIPSTLGNGLPVSDQNRNAGTEEFEIEKFKNEIHFPPEALEQRLESDCTWNVEIGREGEARKVTTIRPCRYRIFESQFRKSIYRWKFQLKEGTVLTIPVSFRIETND</sequence>
<name>A0ABX4YJA9_9LEPT</name>
<dbReference type="SUPFAM" id="SSF74653">
    <property type="entry name" value="TolA/TonB C-terminal domain"/>
    <property type="match status" value="1"/>
</dbReference>
<keyword evidence="1" id="KW-0812">Transmembrane</keyword>
<feature type="transmembrane region" description="Helical" evidence="1">
    <location>
        <begin position="21"/>
        <end position="43"/>
    </location>
</feature>
<dbReference type="NCBIfam" id="NF047760">
    <property type="entry name" value="LIC10042_TonB"/>
    <property type="match status" value="1"/>
</dbReference>
<evidence type="ECO:0000313" key="4">
    <source>
        <dbReference type="Proteomes" id="UP000094669"/>
    </source>
</evidence>
<proteinExistence type="predicted"/>
<keyword evidence="1" id="KW-0472">Membrane</keyword>
<protein>
    <submittedName>
        <fullName evidence="3">TonB-dependent receptor</fullName>
    </submittedName>
</protein>
<dbReference type="Pfam" id="PF03544">
    <property type="entry name" value="TonB_C"/>
    <property type="match status" value="1"/>
</dbReference>
<organism evidence="3 4">
    <name type="scientific">Leptospira inadai serovar Lyme</name>
    <dbReference type="NCBI Taxonomy" id="293084"/>
    <lineage>
        <taxon>Bacteria</taxon>
        <taxon>Pseudomonadati</taxon>
        <taxon>Spirochaetota</taxon>
        <taxon>Spirochaetia</taxon>
        <taxon>Leptospirales</taxon>
        <taxon>Leptospiraceae</taxon>
        <taxon>Leptospira</taxon>
    </lineage>
</organism>
<evidence type="ECO:0000259" key="2">
    <source>
        <dbReference type="Pfam" id="PF03544"/>
    </source>
</evidence>
<reference evidence="3" key="1">
    <citation type="submission" date="2018-01" db="EMBL/GenBank/DDBJ databases">
        <title>Genomic characterization of Leptospira inadai serogroup Lyme isolated from captured rat in Brazil and comparative analysis with human reference strain.</title>
        <authorList>
            <person name="Moreno L.Z."/>
            <person name="Loureiro A.P."/>
            <person name="Miraglia F."/>
            <person name="Kremer F.S."/>
            <person name="Eslabao M.R."/>
            <person name="Dellagostin O.A."/>
            <person name="Lilenbaum W."/>
            <person name="Moreno A.M."/>
        </authorList>
    </citation>
    <scope>NUCLEOTIDE SEQUENCE [LARGE SCALE GENOMIC DNA]</scope>
    <source>
        <strain evidence="3">M34/99</strain>
    </source>
</reference>
<evidence type="ECO:0000313" key="3">
    <source>
        <dbReference type="EMBL" id="PNV75335.1"/>
    </source>
</evidence>